<name>A0A444PXY4_9MICO</name>
<dbReference type="Proteomes" id="UP000288547">
    <property type="component" value="Unassembled WGS sequence"/>
</dbReference>
<gene>
    <name evidence="6" type="ORF">ELQ90_01965</name>
</gene>
<dbReference type="GO" id="GO:0003700">
    <property type="term" value="F:DNA-binding transcription factor activity"/>
    <property type="evidence" value="ECO:0007669"/>
    <property type="project" value="TreeGrafter"/>
</dbReference>
<evidence type="ECO:0000259" key="5">
    <source>
        <dbReference type="PROSITE" id="PS50977"/>
    </source>
</evidence>
<evidence type="ECO:0000313" key="6">
    <source>
        <dbReference type="EMBL" id="RWZ52734.1"/>
    </source>
</evidence>
<feature type="DNA-binding region" description="H-T-H motif" evidence="4">
    <location>
        <begin position="28"/>
        <end position="47"/>
    </location>
</feature>
<keyword evidence="1" id="KW-0805">Transcription regulation</keyword>
<evidence type="ECO:0000313" key="7">
    <source>
        <dbReference type="Proteomes" id="UP000288547"/>
    </source>
</evidence>
<evidence type="ECO:0000256" key="1">
    <source>
        <dbReference type="ARBA" id="ARBA00023015"/>
    </source>
</evidence>
<dbReference type="SUPFAM" id="SSF48498">
    <property type="entry name" value="Tetracyclin repressor-like, C-terminal domain"/>
    <property type="match status" value="1"/>
</dbReference>
<dbReference type="EMBL" id="RZNB01000001">
    <property type="protein sequence ID" value="RWZ52734.1"/>
    <property type="molecule type" value="Genomic_DNA"/>
</dbReference>
<dbReference type="OrthoDB" id="3192968at2"/>
<dbReference type="InterPro" id="IPR009057">
    <property type="entry name" value="Homeodomain-like_sf"/>
</dbReference>
<evidence type="ECO:0000256" key="4">
    <source>
        <dbReference type="PROSITE-ProRule" id="PRU00335"/>
    </source>
</evidence>
<dbReference type="InterPro" id="IPR049445">
    <property type="entry name" value="TetR_SbtR-like_C"/>
</dbReference>
<dbReference type="InterPro" id="IPR036271">
    <property type="entry name" value="Tet_transcr_reg_TetR-rel_C_sf"/>
</dbReference>
<protein>
    <submittedName>
        <fullName evidence="6">TetR/AcrR family transcriptional regulator</fullName>
    </submittedName>
</protein>
<keyword evidence="2 4" id="KW-0238">DNA-binding</keyword>
<evidence type="ECO:0000256" key="2">
    <source>
        <dbReference type="ARBA" id="ARBA00023125"/>
    </source>
</evidence>
<sequence>MMSPRSDAVRSRERILAAARDGRGEELRLNEIARRAGVGVGTVYRHFPTTHALTEALTRETLERMREVARAAREGSDEDAFALFLGAALDLQLDDGGLKTVLLSPADEEPGVAELKREIFAAFDEVLDRARRSGAVRADLDIVQIEHLICGIEYAVRLGASGDRAPFLEILLAGIRPAPAR</sequence>
<keyword evidence="3" id="KW-0804">Transcription</keyword>
<dbReference type="InterPro" id="IPR001647">
    <property type="entry name" value="HTH_TetR"/>
</dbReference>
<accession>A0A444PXY4</accession>
<keyword evidence="7" id="KW-1185">Reference proteome</keyword>
<proteinExistence type="predicted"/>
<feature type="domain" description="HTH tetR-type" evidence="5">
    <location>
        <begin position="3"/>
        <end position="65"/>
    </location>
</feature>
<dbReference type="InterPro" id="IPR050109">
    <property type="entry name" value="HTH-type_TetR-like_transc_reg"/>
</dbReference>
<dbReference type="AlphaFoldDB" id="A0A444PXY4"/>
<dbReference type="Pfam" id="PF21597">
    <property type="entry name" value="TetR_C_43"/>
    <property type="match status" value="1"/>
</dbReference>
<reference evidence="6 7" key="1">
    <citation type="submission" date="2018-12" db="EMBL/GenBank/DDBJ databases">
        <authorList>
            <person name="Li F."/>
        </authorList>
    </citation>
    <scope>NUCLEOTIDE SEQUENCE [LARGE SCALE GENOMIC DNA]</scope>
    <source>
        <strain evidence="6 7">11W25H-1</strain>
    </source>
</reference>
<dbReference type="SUPFAM" id="SSF46689">
    <property type="entry name" value="Homeodomain-like"/>
    <property type="match status" value="1"/>
</dbReference>
<organism evidence="6 7">
    <name type="scientific">Labedella phragmitis</name>
    <dbReference type="NCBI Taxonomy" id="2498849"/>
    <lineage>
        <taxon>Bacteria</taxon>
        <taxon>Bacillati</taxon>
        <taxon>Actinomycetota</taxon>
        <taxon>Actinomycetes</taxon>
        <taxon>Micrococcales</taxon>
        <taxon>Microbacteriaceae</taxon>
        <taxon>Labedella</taxon>
    </lineage>
</organism>
<dbReference type="Pfam" id="PF00440">
    <property type="entry name" value="TetR_N"/>
    <property type="match status" value="1"/>
</dbReference>
<dbReference type="Gene3D" id="1.10.357.10">
    <property type="entry name" value="Tetracycline Repressor, domain 2"/>
    <property type="match status" value="1"/>
</dbReference>
<comment type="caution">
    <text evidence="6">The sequence shown here is derived from an EMBL/GenBank/DDBJ whole genome shotgun (WGS) entry which is preliminary data.</text>
</comment>
<dbReference type="PROSITE" id="PS50977">
    <property type="entry name" value="HTH_TETR_2"/>
    <property type="match status" value="1"/>
</dbReference>
<evidence type="ECO:0000256" key="3">
    <source>
        <dbReference type="ARBA" id="ARBA00023163"/>
    </source>
</evidence>
<dbReference type="PANTHER" id="PTHR30055:SF234">
    <property type="entry name" value="HTH-TYPE TRANSCRIPTIONAL REGULATOR BETI"/>
    <property type="match status" value="1"/>
</dbReference>
<dbReference type="PANTHER" id="PTHR30055">
    <property type="entry name" value="HTH-TYPE TRANSCRIPTIONAL REGULATOR RUTR"/>
    <property type="match status" value="1"/>
</dbReference>
<dbReference type="GO" id="GO:0000976">
    <property type="term" value="F:transcription cis-regulatory region binding"/>
    <property type="evidence" value="ECO:0007669"/>
    <property type="project" value="TreeGrafter"/>
</dbReference>